<dbReference type="AlphaFoldDB" id="A0A538S7F2"/>
<dbReference type="Gene3D" id="3.40.50.150">
    <property type="entry name" value="Vaccinia Virus protein VP39"/>
    <property type="match status" value="1"/>
</dbReference>
<dbReference type="EMBL" id="VBOS01000539">
    <property type="protein sequence ID" value="TMQ47318.1"/>
    <property type="molecule type" value="Genomic_DNA"/>
</dbReference>
<dbReference type="InterPro" id="IPR029063">
    <property type="entry name" value="SAM-dependent_MTases_sf"/>
</dbReference>
<name>A0A538S7F2_UNCEI</name>
<dbReference type="InterPro" id="IPR041698">
    <property type="entry name" value="Methyltransf_25"/>
</dbReference>
<dbReference type="CDD" id="cd02440">
    <property type="entry name" value="AdoMet_MTases"/>
    <property type="match status" value="1"/>
</dbReference>
<accession>A0A538S7F2</accession>
<dbReference type="GO" id="GO:0032259">
    <property type="term" value="P:methylation"/>
    <property type="evidence" value="ECO:0007669"/>
    <property type="project" value="UniProtKB-KW"/>
</dbReference>
<feature type="non-terminal residue" evidence="2">
    <location>
        <position position="1"/>
    </location>
</feature>
<dbReference type="Proteomes" id="UP000317716">
    <property type="component" value="Unassembled WGS sequence"/>
</dbReference>
<dbReference type="Pfam" id="PF13649">
    <property type="entry name" value="Methyltransf_25"/>
    <property type="match status" value="1"/>
</dbReference>
<keyword evidence="2" id="KW-0489">Methyltransferase</keyword>
<dbReference type="GO" id="GO:0008168">
    <property type="term" value="F:methyltransferase activity"/>
    <property type="evidence" value="ECO:0007669"/>
    <property type="project" value="UniProtKB-KW"/>
</dbReference>
<keyword evidence="2" id="KW-0808">Transferase</keyword>
<reference evidence="2 3" key="1">
    <citation type="journal article" date="2019" name="Nat. Microbiol.">
        <title>Mediterranean grassland soil C-N compound turnover is dependent on rainfall and depth, and is mediated by genomically divergent microorganisms.</title>
        <authorList>
            <person name="Diamond S."/>
            <person name="Andeer P.F."/>
            <person name="Li Z."/>
            <person name="Crits-Christoph A."/>
            <person name="Burstein D."/>
            <person name="Anantharaman K."/>
            <person name="Lane K.R."/>
            <person name="Thomas B.C."/>
            <person name="Pan C."/>
            <person name="Northen T.R."/>
            <person name="Banfield J.F."/>
        </authorList>
    </citation>
    <scope>NUCLEOTIDE SEQUENCE [LARGE SCALE GENOMIC DNA]</scope>
    <source>
        <strain evidence="2">WS_2</strain>
    </source>
</reference>
<sequence>PRYLELAAGEAARAGVSVDWMARDMRALEFDGRFDGVYSFFTSFGYYSDEDNEAVMERIAKALRPGGRLLLDMMNRDWLLTHPQQRTWSQREDGALLMEEVSLDLRTSRVTSRLTLIDPLKGAGPLKQFDARAYTCGELTALLRRSGLGVREVWGGADRSAYSAESRRLILLADKAGDAGGISHAG</sequence>
<comment type="caution">
    <text evidence="2">The sequence shown here is derived from an EMBL/GenBank/DDBJ whole genome shotgun (WGS) entry which is preliminary data.</text>
</comment>
<protein>
    <submittedName>
        <fullName evidence="2">Class I SAM-dependent methyltransferase</fullName>
    </submittedName>
</protein>
<proteinExistence type="predicted"/>
<dbReference type="SUPFAM" id="SSF53335">
    <property type="entry name" value="S-adenosyl-L-methionine-dependent methyltransferases"/>
    <property type="match status" value="1"/>
</dbReference>
<organism evidence="2 3">
    <name type="scientific">Eiseniibacteriota bacterium</name>
    <dbReference type="NCBI Taxonomy" id="2212470"/>
    <lineage>
        <taxon>Bacteria</taxon>
        <taxon>Candidatus Eiseniibacteriota</taxon>
    </lineage>
</organism>
<gene>
    <name evidence="2" type="ORF">E6K72_14135</name>
</gene>
<evidence type="ECO:0000313" key="2">
    <source>
        <dbReference type="EMBL" id="TMQ47318.1"/>
    </source>
</evidence>
<evidence type="ECO:0000313" key="3">
    <source>
        <dbReference type="Proteomes" id="UP000317716"/>
    </source>
</evidence>
<evidence type="ECO:0000259" key="1">
    <source>
        <dbReference type="Pfam" id="PF13649"/>
    </source>
</evidence>
<feature type="domain" description="Methyltransferase" evidence="1">
    <location>
        <begin position="2"/>
        <end position="67"/>
    </location>
</feature>